<dbReference type="AlphaFoldDB" id="A0A8X6NG51"/>
<dbReference type="EMBL" id="BMAW01008943">
    <property type="protein sequence ID" value="GFT11339.1"/>
    <property type="molecule type" value="Genomic_DNA"/>
</dbReference>
<protein>
    <submittedName>
        <fullName evidence="1">Uncharacterized protein</fullName>
    </submittedName>
</protein>
<accession>A0A8X6NG51</accession>
<gene>
    <name evidence="1" type="ORF">NPIL_193381</name>
</gene>
<dbReference type="Proteomes" id="UP000887013">
    <property type="component" value="Unassembled WGS sequence"/>
</dbReference>
<name>A0A8X6NG51_NEPPI</name>
<keyword evidence="2" id="KW-1185">Reference proteome</keyword>
<evidence type="ECO:0000313" key="2">
    <source>
        <dbReference type="Proteomes" id="UP000887013"/>
    </source>
</evidence>
<reference evidence="1" key="1">
    <citation type="submission" date="2020-08" db="EMBL/GenBank/DDBJ databases">
        <title>Multicomponent nature underlies the extraordinary mechanical properties of spider dragline silk.</title>
        <authorList>
            <person name="Kono N."/>
            <person name="Nakamura H."/>
            <person name="Mori M."/>
            <person name="Yoshida Y."/>
            <person name="Ohtoshi R."/>
            <person name="Malay A.D."/>
            <person name="Moran D.A.P."/>
            <person name="Tomita M."/>
            <person name="Numata K."/>
            <person name="Arakawa K."/>
        </authorList>
    </citation>
    <scope>NUCLEOTIDE SEQUENCE</scope>
</reference>
<organism evidence="1 2">
    <name type="scientific">Nephila pilipes</name>
    <name type="common">Giant wood spider</name>
    <name type="synonym">Nephila maculata</name>
    <dbReference type="NCBI Taxonomy" id="299642"/>
    <lineage>
        <taxon>Eukaryota</taxon>
        <taxon>Metazoa</taxon>
        <taxon>Ecdysozoa</taxon>
        <taxon>Arthropoda</taxon>
        <taxon>Chelicerata</taxon>
        <taxon>Arachnida</taxon>
        <taxon>Araneae</taxon>
        <taxon>Araneomorphae</taxon>
        <taxon>Entelegynae</taxon>
        <taxon>Araneoidea</taxon>
        <taxon>Nephilidae</taxon>
        <taxon>Nephila</taxon>
    </lineage>
</organism>
<comment type="caution">
    <text evidence="1">The sequence shown here is derived from an EMBL/GenBank/DDBJ whole genome shotgun (WGS) entry which is preliminary data.</text>
</comment>
<evidence type="ECO:0000313" key="1">
    <source>
        <dbReference type="EMBL" id="GFT11339.1"/>
    </source>
</evidence>
<proteinExistence type="predicted"/>
<sequence>MKLTLQTLKENNEKFKWRVEKVKQMVRSPGDNTAEGNEKRTINLPTRDDSQMYIMKQKEEKKFLLLLQLFVRQNELTTITIPGKVSLQQPKITKENDVPTQIPFSHNLDFSTAKRRYFLFPDKNKRREAQGKLFTLVVLFSIAETDFQEEGKTSHFWRSDYHRMGGEDSAECPLVGEDERGHPVCPQSDRLLGCLRHRAL</sequence>